<evidence type="ECO:0000259" key="1">
    <source>
        <dbReference type="Pfam" id="PF00027"/>
    </source>
</evidence>
<name>A0ABW3Q411_9BACT</name>
<dbReference type="InterPro" id="IPR000595">
    <property type="entry name" value="cNMP-bd_dom"/>
</dbReference>
<dbReference type="Proteomes" id="UP001597116">
    <property type="component" value="Unassembled WGS sequence"/>
</dbReference>
<evidence type="ECO:0000313" key="2">
    <source>
        <dbReference type="EMBL" id="MFD1139702.1"/>
    </source>
</evidence>
<dbReference type="CDD" id="cd00038">
    <property type="entry name" value="CAP_ED"/>
    <property type="match status" value="1"/>
</dbReference>
<sequence length="194" mass="22201">MNTFHALRRHIERKIPLTDGEFAHVTALFAVKELAKKQFLHRQGEVCRYESFVVSGCLKSYHTDEGGDTHILRFSVEDWWAGDLDSFLHQTPSSFSIEAVEPVTLLVIDKPGLALLYERAPKLESFFRILNENALIATSQRVIKNLSLPAGERYRLFRAAYPQLEQRVPLKDIASYLGITPVFLSRLRNERASD</sequence>
<reference evidence="3" key="1">
    <citation type="journal article" date="2019" name="Int. J. Syst. Evol. Microbiol.">
        <title>The Global Catalogue of Microorganisms (GCM) 10K type strain sequencing project: providing services to taxonomists for standard genome sequencing and annotation.</title>
        <authorList>
            <consortium name="The Broad Institute Genomics Platform"/>
            <consortium name="The Broad Institute Genome Sequencing Center for Infectious Disease"/>
            <person name="Wu L."/>
            <person name="Ma J."/>
        </authorList>
    </citation>
    <scope>NUCLEOTIDE SEQUENCE [LARGE SCALE GENOMIC DNA]</scope>
    <source>
        <strain evidence="3">CCUG 55608</strain>
    </source>
</reference>
<accession>A0ABW3Q411</accession>
<comment type="caution">
    <text evidence="2">The sequence shown here is derived from an EMBL/GenBank/DDBJ whole genome shotgun (WGS) entry which is preliminary data.</text>
</comment>
<dbReference type="InterPro" id="IPR014710">
    <property type="entry name" value="RmlC-like_jellyroll"/>
</dbReference>
<keyword evidence="3" id="KW-1185">Reference proteome</keyword>
<evidence type="ECO:0000313" key="3">
    <source>
        <dbReference type="Proteomes" id="UP001597116"/>
    </source>
</evidence>
<gene>
    <name evidence="2" type="ORF">ACFQ4C_01215</name>
</gene>
<dbReference type="EMBL" id="JBHTLP010000001">
    <property type="protein sequence ID" value="MFD1139702.1"/>
    <property type="molecule type" value="Genomic_DNA"/>
</dbReference>
<protein>
    <submittedName>
        <fullName evidence="2">Crp/Fnr family transcriptional regulator</fullName>
    </submittedName>
</protein>
<feature type="domain" description="Cyclic nucleotide-binding" evidence="1">
    <location>
        <begin position="32"/>
        <end position="117"/>
    </location>
</feature>
<dbReference type="Gene3D" id="2.60.120.10">
    <property type="entry name" value="Jelly Rolls"/>
    <property type="match status" value="1"/>
</dbReference>
<organism evidence="2 3">
    <name type="scientific">Larkinella insperata</name>
    <dbReference type="NCBI Taxonomy" id="332158"/>
    <lineage>
        <taxon>Bacteria</taxon>
        <taxon>Pseudomonadati</taxon>
        <taxon>Bacteroidota</taxon>
        <taxon>Cytophagia</taxon>
        <taxon>Cytophagales</taxon>
        <taxon>Spirosomataceae</taxon>
        <taxon>Larkinella</taxon>
    </lineage>
</organism>
<dbReference type="RefSeq" id="WP_265990385.1">
    <property type="nucleotide sequence ID" value="NZ_CP110973.1"/>
</dbReference>
<dbReference type="SUPFAM" id="SSF51206">
    <property type="entry name" value="cAMP-binding domain-like"/>
    <property type="match status" value="1"/>
</dbReference>
<dbReference type="Pfam" id="PF00027">
    <property type="entry name" value="cNMP_binding"/>
    <property type="match status" value="1"/>
</dbReference>
<dbReference type="InterPro" id="IPR018490">
    <property type="entry name" value="cNMP-bd_dom_sf"/>
</dbReference>
<proteinExistence type="predicted"/>